<dbReference type="InterPro" id="IPR017998">
    <property type="entry name" value="Chaperone_TCP-1"/>
</dbReference>
<evidence type="ECO:0000256" key="9">
    <source>
        <dbReference type="ARBA" id="ARBA00023186"/>
    </source>
</evidence>
<dbReference type="FunFam" id="1.10.560.10:FF:000070">
    <property type="entry name" value="Uncharacterized protein"/>
    <property type="match status" value="1"/>
</dbReference>
<dbReference type="PRINTS" id="PR00304">
    <property type="entry name" value="TCOMPLEXTCP1"/>
</dbReference>
<dbReference type="Gene3D" id="3.50.7.10">
    <property type="entry name" value="GroEL"/>
    <property type="match status" value="1"/>
</dbReference>
<dbReference type="Gene3D" id="1.10.560.10">
    <property type="entry name" value="GroEL-like equatorial domain"/>
    <property type="match status" value="1"/>
</dbReference>
<dbReference type="Pfam" id="PF03572">
    <property type="entry name" value="Peptidase_S41"/>
    <property type="match status" value="1"/>
</dbReference>
<evidence type="ECO:0000256" key="3">
    <source>
        <dbReference type="ARBA" id="ARBA00014424"/>
    </source>
</evidence>
<name>A0A6A5BHL2_NAEFO</name>
<comment type="caution">
    <text evidence="15">The sequence shown here is derived from an EMBL/GenBank/DDBJ whole genome shotgun (WGS) entry which is preliminary data.</text>
</comment>
<dbReference type="InterPro" id="IPR002194">
    <property type="entry name" value="Chaperonin_TCP-1_CS"/>
</dbReference>
<dbReference type="SUPFAM" id="SSF54849">
    <property type="entry name" value="GroEL-intermediate domain like"/>
    <property type="match status" value="1"/>
</dbReference>
<dbReference type="GO" id="GO:0016887">
    <property type="term" value="F:ATP hydrolysis activity"/>
    <property type="evidence" value="ECO:0007669"/>
    <property type="project" value="InterPro"/>
</dbReference>
<evidence type="ECO:0000256" key="2">
    <source>
        <dbReference type="ARBA" id="ARBA00008020"/>
    </source>
</evidence>
<feature type="domain" description="Tail specific protease" evidence="14">
    <location>
        <begin position="894"/>
        <end position="1090"/>
    </location>
</feature>
<dbReference type="NCBIfam" id="NF041083">
    <property type="entry name" value="thermosome_beta"/>
    <property type="match status" value="1"/>
</dbReference>
<dbReference type="InterPro" id="IPR053374">
    <property type="entry name" value="TCP-1_chaperonin"/>
</dbReference>
<comment type="subcellular location">
    <subcellularLocation>
        <location evidence="1">Cytoplasm</location>
    </subcellularLocation>
</comment>
<dbReference type="InterPro" id="IPR027409">
    <property type="entry name" value="GroEL-like_apical_dom_sf"/>
</dbReference>
<evidence type="ECO:0000256" key="10">
    <source>
        <dbReference type="ARBA" id="ARBA00025467"/>
    </source>
</evidence>
<evidence type="ECO:0000256" key="6">
    <source>
        <dbReference type="ARBA" id="ARBA00022840"/>
    </source>
</evidence>
<dbReference type="VEuPathDB" id="AmoebaDB:NF0062480"/>
<evidence type="ECO:0000313" key="16">
    <source>
        <dbReference type="Proteomes" id="UP000444721"/>
    </source>
</evidence>
<keyword evidence="13" id="KW-0812">Transmembrane</keyword>
<evidence type="ECO:0000256" key="8">
    <source>
        <dbReference type="ARBA" id="ARBA00023016"/>
    </source>
</evidence>
<dbReference type="InterPro" id="IPR009030">
    <property type="entry name" value="Growth_fac_rcpt_cys_sf"/>
</dbReference>
<dbReference type="VEuPathDB" id="AmoebaDB:FDP41_003345"/>
<dbReference type="EMBL" id="VFQX01000034">
    <property type="protein sequence ID" value="KAF0977353.1"/>
    <property type="molecule type" value="Genomic_DNA"/>
</dbReference>
<dbReference type="InterPro" id="IPR002423">
    <property type="entry name" value="Cpn60/GroEL/TCP-1"/>
</dbReference>
<dbReference type="SUPFAM" id="SSF52096">
    <property type="entry name" value="ClpP/crotonase"/>
    <property type="match status" value="1"/>
</dbReference>
<keyword evidence="4" id="KW-0963">Cytoplasm</keyword>
<evidence type="ECO:0000256" key="11">
    <source>
        <dbReference type="ARBA" id="ARBA00030049"/>
    </source>
</evidence>
<dbReference type="RefSeq" id="XP_044562066.1">
    <property type="nucleotide sequence ID" value="XM_044706639.1"/>
</dbReference>
<keyword evidence="5 12" id="KW-0547">Nucleotide-binding</keyword>
<dbReference type="SUPFAM" id="SSF57184">
    <property type="entry name" value="Growth factor receptor domain"/>
    <property type="match status" value="1"/>
</dbReference>
<dbReference type="GO" id="GO:0005737">
    <property type="term" value="C:cytoplasm"/>
    <property type="evidence" value="ECO:0007669"/>
    <property type="project" value="UniProtKB-SubCell"/>
</dbReference>
<comment type="function">
    <text evidence="10">Implicated in mitochondrial protein import and macromolecular assembly. May facilitate the correct folding of imported proteins. May also prevent misfolding and promote the refolding and proper assembly of unfolded polypeptides generated under stress conditions in the mitochondrial matrix.</text>
</comment>
<evidence type="ECO:0000313" key="15">
    <source>
        <dbReference type="EMBL" id="KAF0977353.1"/>
    </source>
</evidence>
<dbReference type="InterPro" id="IPR029045">
    <property type="entry name" value="ClpP/crotonase-like_dom_sf"/>
</dbReference>
<dbReference type="CDD" id="cd03335">
    <property type="entry name" value="TCP1_alpha"/>
    <property type="match status" value="1"/>
</dbReference>
<keyword evidence="6 12" id="KW-0067">ATP-binding</keyword>
<dbReference type="GO" id="GO:0008236">
    <property type="term" value="F:serine-type peptidase activity"/>
    <property type="evidence" value="ECO:0007669"/>
    <property type="project" value="InterPro"/>
</dbReference>
<keyword evidence="16" id="KW-1185">Reference proteome</keyword>
<evidence type="ECO:0000256" key="13">
    <source>
        <dbReference type="SAM" id="Phobius"/>
    </source>
</evidence>
<evidence type="ECO:0000256" key="4">
    <source>
        <dbReference type="ARBA" id="ARBA00022490"/>
    </source>
</evidence>
<dbReference type="PANTHER" id="PTHR11353">
    <property type="entry name" value="CHAPERONIN"/>
    <property type="match status" value="1"/>
</dbReference>
<sequence length="1350" mass="149735">MMMAPSINPLYIDGERTTGNEVRVENVQACQTIQNIMKTSFGPQGLDKMLVDEVGDVTVTNDGATILNLIEVNHPAAKTLVELARTQDEAVGDGTTSVVLLAAELLKQGQELIKEKIHPTNIISGYKLAAKKATEYIKNELQISTQTLDRESLINVAKTSMASKVLGPESDLFAKLCVDALLAVKVVTGTGKERYPIKAINILKQHGKSMKESTLVNGFALNNTRSSQQMPKVIKGAKIALLDIALNRQRMKLGIKFQITDPKELEGVQEREQTLIRDRIQMLLNAGANVILTTKGIDDMCLKYFVEANAIAVRRCDKDDLKRIAKLTGGNLVTSFADLEGEESFSPENLGYAEEVAEEELAGDSLIYIRGTKLTSSQSIVLRGANSFLLDEMSRTIHDAMCALKRVLESKNVVPGGGSVETALSVYLDRFAMTIETREQLAIAAFANSLLVIPKTLAVNAALDATELVAKLRAYHNDVHELKKKEYLRYGLDLMADNVRDNLEAGVLEPAMLKVKYIQFATEAAITILRIDDMIRINEHEQEDPRKKRRCPWMAVCTTLVILVLLNLNTLVVSSSEGGVCNFVANTPVPFDQIKNCALNISLDSSVFSQTLSSIRKTIPMYVFLEYVKDALDPHFNIQVDLLAELEKISQQHYERDFDFHQDLVTLFRKLNDGHTLYFGPQCYGNLIYRQPFTIISYVENGIQKIGIASLNNASGIVNYYQQLGFDLNSYVGSEIKEIDGELALNYMINWANQYSGGYKDPGARFNVAISNLFMTRSLNRSPIPSKPTVTYVLSRDGAADVTLELPWVGSSLMSYNSSVDFYQSCLSSPSSQHTTRTTLTQQPLIEAKRQKLLHPLQELRTSPLLSHTVQTEHKVVNRLTGDQVSYFEIDGQVGVITIDSFVPQSEVAFAKDFQMSMYMAKLNKIPKLIIDVTNNGGGEECLGYALIKYLYSSTFSQNFATLFARTDMIATELGRALALKGASQLGPNDDSIWNPTTWRDMNGVTYSDASWYTVQHNYTRGGNNAPSHAYTSILKENYCQSSFDNYYFTGEDLLNYSPDNIILLSNGRCASTCALFTRHLQESKKAKTVVVGGVHRQSQQIAQVPGGQVYEFEDLLADIQTLKINSDLAPSPLPVKSRLRFAIREAYAWSEPDLKPLEFFFEGSDFRLDYSKESAVDRSKVWIDTLQFFDICATWQTKSCEIPNGSGQQSCVGGKYATQCQLVACAPGFGVATTDSSCQPCPIGHYKGTDGTTCLACTNKPSSDNSRYTNSSTSNNCPFECVEGFVLDSVNNVCVESQNLTIGKVLFGFIVTLCILFLLFACLLLGSTIFLFVKNYRNRMANNEALRLI</sequence>
<dbReference type="InterPro" id="IPR005151">
    <property type="entry name" value="Tail-specific_protease"/>
</dbReference>
<feature type="transmembrane region" description="Helical" evidence="13">
    <location>
        <begin position="1306"/>
        <end position="1334"/>
    </location>
</feature>
<protein>
    <recommendedName>
        <fullName evidence="3">T-complex protein 1 subunit alpha</fullName>
    </recommendedName>
    <alternativeName>
        <fullName evidence="11">CCT-alpha</fullName>
    </alternativeName>
</protein>
<keyword evidence="13" id="KW-0472">Membrane</keyword>
<evidence type="ECO:0000256" key="1">
    <source>
        <dbReference type="ARBA" id="ARBA00004496"/>
    </source>
</evidence>
<dbReference type="Gene3D" id="3.90.226.10">
    <property type="entry name" value="2-enoyl-CoA Hydratase, Chain A, domain 1"/>
    <property type="match status" value="1"/>
</dbReference>
<dbReference type="GO" id="GO:0140662">
    <property type="term" value="F:ATP-dependent protein folding chaperone"/>
    <property type="evidence" value="ECO:0007669"/>
    <property type="project" value="InterPro"/>
</dbReference>
<dbReference type="InterPro" id="IPR012715">
    <property type="entry name" value="Chap_CCT_alpha"/>
</dbReference>
<dbReference type="GO" id="GO:0005524">
    <property type="term" value="F:ATP binding"/>
    <property type="evidence" value="ECO:0007669"/>
    <property type="project" value="UniProtKB-KW"/>
</dbReference>
<dbReference type="VEuPathDB" id="AmoebaDB:NF0064620"/>
<dbReference type="VEuPathDB" id="AmoebaDB:NfTy_072030"/>
<dbReference type="InterPro" id="IPR027410">
    <property type="entry name" value="TCP-1-like_intermed_sf"/>
</dbReference>
<dbReference type="PROSITE" id="PS00751">
    <property type="entry name" value="TCP1_2"/>
    <property type="match status" value="1"/>
</dbReference>
<evidence type="ECO:0000256" key="5">
    <source>
        <dbReference type="ARBA" id="ARBA00022741"/>
    </source>
</evidence>
<dbReference type="NCBIfam" id="NF041082">
    <property type="entry name" value="thermosome_alpha"/>
    <property type="match status" value="1"/>
</dbReference>
<accession>A0A6A5BHL2</accession>
<dbReference type="PROSITE" id="PS00750">
    <property type="entry name" value="TCP1_1"/>
    <property type="match status" value="1"/>
</dbReference>
<dbReference type="Proteomes" id="UP000444721">
    <property type="component" value="Unassembled WGS sequence"/>
</dbReference>
<comment type="similarity">
    <text evidence="2 12">Belongs to the TCP-1 chaperonin family.</text>
</comment>
<dbReference type="InterPro" id="IPR027413">
    <property type="entry name" value="GROEL-like_equatorial_sf"/>
</dbReference>
<dbReference type="FunFam" id="3.50.7.10:FF:000009">
    <property type="entry name" value="T-complex protein 1 subunit alpha"/>
    <property type="match status" value="1"/>
</dbReference>
<keyword evidence="13" id="KW-1133">Transmembrane helix</keyword>
<reference evidence="15 16" key="1">
    <citation type="journal article" date="2019" name="Sci. Rep.">
        <title>Nanopore sequencing improves the draft genome of the human pathogenic amoeba Naegleria fowleri.</title>
        <authorList>
            <person name="Liechti N."/>
            <person name="Schurch N."/>
            <person name="Bruggmann R."/>
            <person name="Wittwer M."/>
        </authorList>
    </citation>
    <scope>NUCLEOTIDE SEQUENCE [LARGE SCALE GENOMIC DNA]</scope>
    <source>
        <strain evidence="15 16">ATCC 30894</strain>
    </source>
</reference>
<dbReference type="OrthoDB" id="10260092at2759"/>
<dbReference type="Gene3D" id="3.30.260.10">
    <property type="entry name" value="TCP-1-like chaperonin intermediate domain"/>
    <property type="match status" value="1"/>
</dbReference>
<dbReference type="GeneID" id="68110563"/>
<evidence type="ECO:0000259" key="14">
    <source>
        <dbReference type="Pfam" id="PF03572"/>
    </source>
</evidence>
<dbReference type="CDD" id="cd00185">
    <property type="entry name" value="TNFRSF"/>
    <property type="match status" value="1"/>
</dbReference>
<keyword evidence="9 12" id="KW-0143">Chaperone</keyword>
<dbReference type="GO" id="GO:0051082">
    <property type="term" value="F:unfolded protein binding"/>
    <property type="evidence" value="ECO:0007669"/>
    <property type="project" value="InterPro"/>
</dbReference>
<keyword evidence="8" id="KW-0346">Stress response</keyword>
<evidence type="ECO:0000256" key="12">
    <source>
        <dbReference type="RuleBase" id="RU004187"/>
    </source>
</evidence>
<dbReference type="GO" id="GO:0006508">
    <property type="term" value="P:proteolysis"/>
    <property type="evidence" value="ECO:0007669"/>
    <property type="project" value="InterPro"/>
</dbReference>
<evidence type="ECO:0000256" key="7">
    <source>
        <dbReference type="ARBA" id="ARBA00022946"/>
    </source>
</evidence>
<organism evidence="15 16">
    <name type="scientific">Naegleria fowleri</name>
    <name type="common">Brain eating amoeba</name>
    <dbReference type="NCBI Taxonomy" id="5763"/>
    <lineage>
        <taxon>Eukaryota</taxon>
        <taxon>Discoba</taxon>
        <taxon>Heterolobosea</taxon>
        <taxon>Tetramitia</taxon>
        <taxon>Eutetramitia</taxon>
        <taxon>Vahlkampfiidae</taxon>
        <taxon>Naegleria</taxon>
    </lineage>
</organism>
<keyword evidence="7" id="KW-0809">Transit peptide</keyword>
<dbReference type="NCBIfam" id="TIGR02340">
    <property type="entry name" value="chap_CCT_alpha"/>
    <property type="match status" value="1"/>
</dbReference>
<proteinExistence type="inferred from homology"/>
<dbReference type="SUPFAM" id="SSF48592">
    <property type="entry name" value="GroEL equatorial domain-like"/>
    <property type="match status" value="1"/>
</dbReference>
<dbReference type="InterPro" id="IPR054827">
    <property type="entry name" value="thermosome_alpha"/>
</dbReference>
<dbReference type="SUPFAM" id="SSF52029">
    <property type="entry name" value="GroEL apical domain-like"/>
    <property type="match status" value="1"/>
</dbReference>
<dbReference type="PROSITE" id="PS00995">
    <property type="entry name" value="TCP1_3"/>
    <property type="match status" value="1"/>
</dbReference>
<gene>
    <name evidence="15" type="ORF">FDP41_003345</name>
</gene>
<dbReference type="Pfam" id="PF00118">
    <property type="entry name" value="Cpn60_TCP1"/>
    <property type="match status" value="1"/>
</dbReference>